<accession>C1BC42</accession>
<dbReference type="OrthoDB" id="5186446at2"/>
<dbReference type="RefSeq" id="WP_007300068.1">
    <property type="nucleotide sequence ID" value="NC_012520.1"/>
</dbReference>
<dbReference type="AlphaFoldDB" id="C1BC42"/>
<organism evidence="1 2">
    <name type="scientific">Rhodococcus opacus (strain B4)</name>
    <dbReference type="NCBI Taxonomy" id="632772"/>
    <lineage>
        <taxon>Bacteria</taxon>
        <taxon>Bacillati</taxon>
        <taxon>Actinomycetota</taxon>
        <taxon>Actinomycetes</taxon>
        <taxon>Mycobacteriales</taxon>
        <taxon>Nocardiaceae</taxon>
        <taxon>Rhodococcus</taxon>
    </lineage>
</organism>
<geneLocation type="plasmid" evidence="1 2">
    <name>pROB01</name>
</geneLocation>
<dbReference type="Pfam" id="PF10604">
    <property type="entry name" value="Polyketide_cyc2"/>
    <property type="match status" value="1"/>
</dbReference>
<sequence>MSRTVHAEMVFPFDPEETWDFFADQGQHLVNLSKRVAAVRDYHIRADGTPRYSMVLRIGPLTVQGTSDYTVFDRPRRTVNAVLSEPFGGVYEMRFEPVVLGTRVRIEWAVEATTRPGGLMLPMVAPLLARALRADLVTIARRACKESLCGP</sequence>
<dbReference type="SUPFAM" id="SSF55961">
    <property type="entry name" value="Bet v1-like"/>
    <property type="match status" value="1"/>
</dbReference>
<name>C1BC42_RHOOB</name>
<dbReference type="KEGG" id="rop:ROP_pROB01-01250"/>
<dbReference type="InterPro" id="IPR019587">
    <property type="entry name" value="Polyketide_cyclase/dehydratase"/>
</dbReference>
<evidence type="ECO:0008006" key="3">
    <source>
        <dbReference type="Google" id="ProtNLM"/>
    </source>
</evidence>
<reference evidence="1 2" key="1">
    <citation type="submission" date="2009-03" db="EMBL/GenBank/DDBJ databases">
        <title>Comparison of the complete genome sequences of Rhodococcus erythropolis PR4 and Rhodococcus opacus B4.</title>
        <authorList>
            <person name="Takarada H."/>
            <person name="Sekine M."/>
            <person name="Hosoyama A."/>
            <person name="Yamada R."/>
            <person name="Fujisawa T."/>
            <person name="Omata S."/>
            <person name="Shimizu A."/>
            <person name="Tsukatani N."/>
            <person name="Tanikawa S."/>
            <person name="Fujita N."/>
            <person name="Harayama S."/>
        </authorList>
    </citation>
    <scope>NUCLEOTIDE SEQUENCE [LARGE SCALE GENOMIC DNA]</scope>
    <source>
        <strain evidence="1 2">B4</strain>
        <plasmid evidence="1 2">pROB01</plasmid>
    </source>
</reference>
<protein>
    <recommendedName>
        <fullName evidence="3">SRPBCC family protein</fullName>
    </recommendedName>
</protein>
<dbReference type="HOGENOM" id="CLU_1729967_0_0_11"/>
<dbReference type="Proteomes" id="UP000002212">
    <property type="component" value="Plasmid pROB01"/>
</dbReference>
<dbReference type="PATRIC" id="fig|632772.20.peg.7839"/>
<keyword evidence="1" id="KW-0614">Plasmid</keyword>
<dbReference type="InterPro" id="IPR023393">
    <property type="entry name" value="START-like_dom_sf"/>
</dbReference>
<evidence type="ECO:0000313" key="1">
    <source>
        <dbReference type="EMBL" id="BAH55624.1"/>
    </source>
</evidence>
<evidence type="ECO:0000313" key="2">
    <source>
        <dbReference type="Proteomes" id="UP000002212"/>
    </source>
</evidence>
<dbReference type="Gene3D" id="3.30.530.20">
    <property type="match status" value="1"/>
</dbReference>
<dbReference type="EMBL" id="AP011116">
    <property type="protein sequence ID" value="BAH55624.1"/>
    <property type="molecule type" value="Genomic_DNA"/>
</dbReference>
<proteinExistence type="predicted"/>
<gene>
    <name evidence="1" type="ordered locus">ROP_pROB01-01250</name>
</gene>